<sequence length="66" mass="7140">MGSAPQACRPLAFPRPHDLRHHRDRPFGRSQASASTAGPRIRCCSTSWCPCGCARFGSQTGCRGHS</sequence>
<evidence type="ECO:0000313" key="2">
    <source>
        <dbReference type="Proteomes" id="UP000515153"/>
    </source>
</evidence>
<reference evidence="3" key="2">
    <citation type="submission" date="2019-10" db="EMBL/GenBank/DDBJ databases">
        <authorList>
            <consortium name="NCBI Genome Project"/>
        </authorList>
    </citation>
    <scope>NUCLEOTIDE SEQUENCE</scope>
    <source>
        <strain evidence="3">NI907</strain>
    </source>
</reference>
<dbReference type="KEGG" id="pgri:PgNI_05945"/>
<dbReference type="AlphaFoldDB" id="A0A6P8B494"/>
<protein>
    <submittedName>
        <fullName evidence="3">Uncharacterized protein</fullName>
    </submittedName>
</protein>
<proteinExistence type="predicted"/>
<dbReference type="GeneID" id="41960883"/>
<reference evidence="3" key="3">
    <citation type="submission" date="2025-08" db="UniProtKB">
        <authorList>
            <consortium name="RefSeq"/>
        </authorList>
    </citation>
    <scope>IDENTIFICATION</scope>
    <source>
        <strain evidence="3">NI907</strain>
    </source>
</reference>
<organism evidence="2 3">
    <name type="scientific">Pyricularia grisea</name>
    <name type="common">Crabgrass-specific blast fungus</name>
    <name type="synonym">Magnaporthe grisea</name>
    <dbReference type="NCBI Taxonomy" id="148305"/>
    <lineage>
        <taxon>Eukaryota</taxon>
        <taxon>Fungi</taxon>
        <taxon>Dikarya</taxon>
        <taxon>Ascomycota</taxon>
        <taxon>Pezizomycotina</taxon>
        <taxon>Sordariomycetes</taxon>
        <taxon>Sordariomycetidae</taxon>
        <taxon>Magnaporthales</taxon>
        <taxon>Pyriculariaceae</taxon>
        <taxon>Pyricularia</taxon>
    </lineage>
</organism>
<evidence type="ECO:0000256" key="1">
    <source>
        <dbReference type="SAM" id="MobiDB-lite"/>
    </source>
</evidence>
<dbReference type="Proteomes" id="UP000515153">
    <property type="component" value="Chromosome I"/>
</dbReference>
<keyword evidence="2" id="KW-1185">Reference proteome</keyword>
<accession>A0A6P8B494</accession>
<gene>
    <name evidence="3" type="ORF">PgNI_05945</name>
</gene>
<feature type="region of interest" description="Disordered" evidence="1">
    <location>
        <begin position="1"/>
        <end position="40"/>
    </location>
</feature>
<dbReference type="RefSeq" id="XP_030982007.1">
    <property type="nucleotide sequence ID" value="XM_031125974.1"/>
</dbReference>
<evidence type="ECO:0000313" key="3">
    <source>
        <dbReference type="RefSeq" id="XP_030982007.1"/>
    </source>
</evidence>
<name>A0A6P8B494_PYRGI</name>
<reference evidence="2 3" key="1">
    <citation type="journal article" date="2019" name="Mol. Biol. Evol.">
        <title>Blast fungal genomes show frequent chromosomal changes, gene gains and losses, and effector gene turnover.</title>
        <authorList>
            <person name="Gomez Luciano L.B."/>
            <person name="Jason Tsai I."/>
            <person name="Chuma I."/>
            <person name="Tosa Y."/>
            <person name="Chen Y.H."/>
            <person name="Li J.Y."/>
            <person name="Li M.Y."/>
            <person name="Jade Lu M.Y."/>
            <person name="Nakayashiki H."/>
            <person name="Li W.H."/>
        </authorList>
    </citation>
    <scope>NUCLEOTIDE SEQUENCE [LARGE SCALE GENOMIC DNA]</scope>
    <source>
        <strain evidence="2 3">NI907</strain>
    </source>
</reference>